<evidence type="ECO:0000313" key="1">
    <source>
        <dbReference type="EMBL" id="CAI3929137.1"/>
    </source>
</evidence>
<name>A0ABM9HKB8_9PROT</name>
<reference evidence="1" key="1">
    <citation type="submission" date="2022-10" db="EMBL/GenBank/DDBJ databases">
        <authorList>
            <person name="Botero Cardona J."/>
        </authorList>
    </citation>
    <scope>NUCLEOTIDE SEQUENCE</scope>
    <source>
        <strain evidence="1">R-83534</strain>
    </source>
</reference>
<comment type="caution">
    <text evidence="1">The sequence shown here is derived from an EMBL/GenBank/DDBJ whole genome shotgun (WGS) entry which is preliminary data.</text>
</comment>
<protein>
    <submittedName>
        <fullName evidence="1">Uncharacterized protein</fullName>
    </submittedName>
</protein>
<gene>
    <name evidence="1" type="ORF">R83534S58_LOCUS420</name>
</gene>
<dbReference type="Proteomes" id="UP001154272">
    <property type="component" value="Unassembled WGS sequence"/>
</dbReference>
<proteinExistence type="predicted"/>
<sequence length="80" mass="9556">MLSPYLYFVLIGSLYNENSFFDCDTHDVIEFFLFSPFFFSQDHSDKIEGTQSNYIFLDKQVFILEFRVEELEKLMIKSMG</sequence>
<dbReference type="RefSeq" id="WP_282023259.1">
    <property type="nucleotide sequence ID" value="NZ_CAMXCH010000001.1"/>
</dbReference>
<accession>A0ABM9HKB8</accession>
<keyword evidence="2" id="KW-1185">Reference proteome</keyword>
<dbReference type="EMBL" id="CAMXCH010000001">
    <property type="protein sequence ID" value="CAI3929137.1"/>
    <property type="molecule type" value="Genomic_DNA"/>
</dbReference>
<evidence type="ECO:0000313" key="2">
    <source>
        <dbReference type="Proteomes" id="UP001154272"/>
    </source>
</evidence>
<organism evidence="1 2">
    <name type="scientific">Commensalibacter papalotli</name>
    <name type="common">ex Botero et al. 2024</name>
    <dbReference type="NCBI Taxonomy" id="2972766"/>
    <lineage>
        <taxon>Bacteria</taxon>
        <taxon>Pseudomonadati</taxon>
        <taxon>Pseudomonadota</taxon>
        <taxon>Alphaproteobacteria</taxon>
        <taxon>Acetobacterales</taxon>
        <taxon>Acetobacteraceae</taxon>
    </lineage>
</organism>